<dbReference type="RefSeq" id="WP_077110122.1">
    <property type="nucleotide sequence ID" value="NZ_JAFBFH010000009.1"/>
</dbReference>
<organism evidence="2 3">
    <name type="scientific">Siminovitchia thermophila</name>
    <dbReference type="NCBI Taxonomy" id="1245522"/>
    <lineage>
        <taxon>Bacteria</taxon>
        <taxon>Bacillati</taxon>
        <taxon>Bacillota</taxon>
        <taxon>Bacilli</taxon>
        <taxon>Bacillales</taxon>
        <taxon>Bacillaceae</taxon>
        <taxon>Siminovitchia</taxon>
    </lineage>
</organism>
<feature type="transmembrane region" description="Helical" evidence="1">
    <location>
        <begin position="237"/>
        <end position="261"/>
    </location>
</feature>
<dbReference type="Proteomes" id="UP000823485">
    <property type="component" value="Unassembled WGS sequence"/>
</dbReference>
<proteinExistence type="predicted"/>
<evidence type="ECO:0000313" key="2">
    <source>
        <dbReference type="EMBL" id="MBM7714780.1"/>
    </source>
</evidence>
<dbReference type="EMBL" id="JAFBFH010000009">
    <property type="protein sequence ID" value="MBM7714780.1"/>
    <property type="molecule type" value="Genomic_DNA"/>
</dbReference>
<reference evidence="2 3" key="1">
    <citation type="submission" date="2021-01" db="EMBL/GenBank/DDBJ databases">
        <title>Genomic Encyclopedia of Type Strains, Phase IV (KMG-IV): sequencing the most valuable type-strain genomes for metagenomic binning, comparative biology and taxonomic classification.</title>
        <authorList>
            <person name="Goeker M."/>
        </authorList>
    </citation>
    <scope>NUCLEOTIDE SEQUENCE [LARGE SCALE GENOMIC DNA]</scope>
    <source>
        <strain evidence="2 3">DSM 105453</strain>
    </source>
</reference>
<name>A0ABS2R5X1_9BACI</name>
<keyword evidence="1" id="KW-0812">Transmembrane</keyword>
<feature type="transmembrane region" description="Helical" evidence="1">
    <location>
        <begin position="165"/>
        <end position="189"/>
    </location>
</feature>
<keyword evidence="1" id="KW-0472">Membrane</keyword>
<keyword evidence="1" id="KW-1133">Transmembrane helix</keyword>
<gene>
    <name evidence="2" type="ORF">JOC94_001752</name>
</gene>
<evidence type="ECO:0000313" key="3">
    <source>
        <dbReference type="Proteomes" id="UP000823485"/>
    </source>
</evidence>
<feature type="transmembrane region" description="Helical" evidence="1">
    <location>
        <begin position="196"/>
        <end position="217"/>
    </location>
</feature>
<sequence>MKALVFLQLRSIFTKKTSIILLLFFIILAFLQGLRLRQYFLIYELEGNALDFLMFTVGGWQSPTLFTFILSWLLFMFIFLYFSLLSSTIVDQLFNYVLPRLQKRVIIWGITCMMQSILSVLLFLLFVFLHLLIGCLLFENNWNFSTYSLQFYPYWVNASLSVKTMLFRISVIFISGLYALFMMLQIILLFPLNKTYLYISFVLFGIGTSIAYVYTTMPRMFAPFFYVSTMSLPADQTAFITAFLSNMLIVVFCGLIGIFLWRKREVL</sequence>
<protein>
    <submittedName>
        <fullName evidence="2">Membrane protein</fullName>
    </submittedName>
</protein>
<comment type="caution">
    <text evidence="2">The sequence shown here is derived from an EMBL/GenBank/DDBJ whole genome shotgun (WGS) entry which is preliminary data.</text>
</comment>
<evidence type="ECO:0000256" key="1">
    <source>
        <dbReference type="SAM" id="Phobius"/>
    </source>
</evidence>
<feature type="transmembrane region" description="Helical" evidence="1">
    <location>
        <begin position="60"/>
        <end position="84"/>
    </location>
</feature>
<accession>A0ABS2R5X1</accession>
<feature type="transmembrane region" description="Helical" evidence="1">
    <location>
        <begin position="105"/>
        <end position="133"/>
    </location>
</feature>
<keyword evidence="3" id="KW-1185">Reference proteome</keyword>